<dbReference type="EMBL" id="BKCJ010006044">
    <property type="protein sequence ID" value="GEU70036.1"/>
    <property type="molecule type" value="Genomic_DNA"/>
</dbReference>
<name>A0A6L2M7N6_TANCI</name>
<evidence type="ECO:0000313" key="1">
    <source>
        <dbReference type="EMBL" id="GEU70036.1"/>
    </source>
</evidence>
<gene>
    <name evidence="1" type="ORF">Tci_042014</name>
</gene>
<comment type="caution">
    <text evidence="1">The sequence shown here is derived from an EMBL/GenBank/DDBJ whole genome shotgun (WGS) entry which is preliminary data.</text>
</comment>
<accession>A0A6L2M7N6</accession>
<organism evidence="1">
    <name type="scientific">Tanacetum cinerariifolium</name>
    <name type="common">Dalmatian daisy</name>
    <name type="synonym">Chrysanthemum cinerariifolium</name>
    <dbReference type="NCBI Taxonomy" id="118510"/>
    <lineage>
        <taxon>Eukaryota</taxon>
        <taxon>Viridiplantae</taxon>
        <taxon>Streptophyta</taxon>
        <taxon>Embryophyta</taxon>
        <taxon>Tracheophyta</taxon>
        <taxon>Spermatophyta</taxon>
        <taxon>Magnoliopsida</taxon>
        <taxon>eudicotyledons</taxon>
        <taxon>Gunneridae</taxon>
        <taxon>Pentapetalae</taxon>
        <taxon>asterids</taxon>
        <taxon>campanulids</taxon>
        <taxon>Asterales</taxon>
        <taxon>Asteraceae</taxon>
        <taxon>Asteroideae</taxon>
        <taxon>Anthemideae</taxon>
        <taxon>Anthemidinae</taxon>
        <taxon>Tanacetum</taxon>
    </lineage>
</organism>
<dbReference type="AlphaFoldDB" id="A0A6L2M7N6"/>
<reference evidence="1" key="1">
    <citation type="journal article" date="2019" name="Sci. Rep.">
        <title>Draft genome of Tanacetum cinerariifolium, the natural source of mosquito coil.</title>
        <authorList>
            <person name="Yamashiro T."/>
            <person name="Shiraishi A."/>
            <person name="Satake H."/>
            <person name="Nakayama K."/>
        </authorList>
    </citation>
    <scope>NUCLEOTIDE SEQUENCE</scope>
</reference>
<feature type="non-terminal residue" evidence="1">
    <location>
        <position position="353"/>
    </location>
</feature>
<protein>
    <submittedName>
        <fullName evidence="1">Ribonuclease H-like domain-containing protein</fullName>
    </submittedName>
</protein>
<proteinExistence type="predicted"/>
<sequence length="353" mass="39451">MRMEQYLTRTDYALWEVIINGDAPAVIALVSGGAKAIVPPKTTAEKIARRNELKEKSTLLLAIPDEHLLKFHGIKDAKTLWEAIKIIFGGNKESKKIQKTILNLPPAWNTHTLIMRNKSDPDTLSKDDLYNTLKVYEAKIKGQSSSSLNSQSMAFVSSDNTNSTNEAVNTAHSVSAASSHKQASTSTYVDDVIECMAPRSQRNRNIDNTRRVVPVETPTIAFVVTDRIGYDWSYQAEEEPTDFALTAFLSLDSSSSDPEVNPQYTLKDQEIFDSGCSRHMMGNKSFLTDYQEIDGGFFAFRGSPKGGKILGKETECLVLSPDFKLPDENQILLKVHRQNNMYSFDLKNVVLTR</sequence>